<dbReference type="EMBL" id="SHKY01000001">
    <property type="protein sequence ID" value="RZU48345.1"/>
    <property type="molecule type" value="Genomic_DNA"/>
</dbReference>
<gene>
    <name evidence="5" type="ORF">EV385_0058</name>
</gene>
<sequence>MIRMFETTDAQVAEQMLNDNIARCRLESVGDRHHMRVAQTSLGPVILDSVCFAMRFTAHGDPVRFIPIGRVVSGTVTYRSGTAAADHSPGDLFIACHPGQDWRATVHDLHAESAHLDPDLLAQVAATSPDHIAQPLRFTGYRPVCAQAARRWNTVFTYVREAVAGLSAVDQPLLTGRLARLLAATALVAFPNNALLDPTLEDSRDARPASLRRAVAYIDDNAHRDVSPAEIAAAARVSIRTVQLAFRRHLDTTPMAYLGRVRLEHAHREIQAADPTRTTVGEIATHWGFANHSRFTTIYRATYGITPSHALRGGRA</sequence>
<dbReference type="PROSITE" id="PS01124">
    <property type="entry name" value="HTH_ARAC_FAMILY_2"/>
    <property type="match status" value="1"/>
</dbReference>
<accession>A0A4Q7ZE53</accession>
<dbReference type="SUPFAM" id="SSF46689">
    <property type="entry name" value="Homeodomain-like"/>
    <property type="match status" value="2"/>
</dbReference>
<protein>
    <submittedName>
        <fullName evidence="5">AraC-like DNA-binding protein</fullName>
    </submittedName>
</protein>
<keyword evidence="3" id="KW-0804">Transcription</keyword>
<evidence type="ECO:0000313" key="6">
    <source>
        <dbReference type="Proteomes" id="UP000292564"/>
    </source>
</evidence>
<evidence type="ECO:0000256" key="1">
    <source>
        <dbReference type="ARBA" id="ARBA00023015"/>
    </source>
</evidence>
<evidence type="ECO:0000313" key="5">
    <source>
        <dbReference type="EMBL" id="RZU48345.1"/>
    </source>
</evidence>
<dbReference type="InterPro" id="IPR018060">
    <property type="entry name" value="HTH_AraC"/>
</dbReference>
<dbReference type="Proteomes" id="UP000292564">
    <property type="component" value="Unassembled WGS sequence"/>
</dbReference>
<dbReference type="Gene3D" id="1.10.10.60">
    <property type="entry name" value="Homeodomain-like"/>
    <property type="match status" value="1"/>
</dbReference>
<keyword evidence="1" id="KW-0805">Transcription regulation</keyword>
<dbReference type="Pfam" id="PF12833">
    <property type="entry name" value="HTH_18"/>
    <property type="match status" value="1"/>
</dbReference>
<evidence type="ECO:0000256" key="3">
    <source>
        <dbReference type="ARBA" id="ARBA00023163"/>
    </source>
</evidence>
<dbReference type="SMART" id="SM00342">
    <property type="entry name" value="HTH_ARAC"/>
    <property type="match status" value="1"/>
</dbReference>
<dbReference type="InterPro" id="IPR018062">
    <property type="entry name" value="HTH_AraC-typ_CS"/>
</dbReference>
<dbReference type="OrthoDB" id="5464689at2"/>
<evidence type="ECO:0000259" key="4">
    <source>
        <dbReference type="PROSITE" id="PS01124"/>
    </source>
</evidence>
<evidence type="ECO:0000256" key="2">
    <source>
        <dbReference type="ARBA" id="ARBA00023125"/>
    </source>
</evidence>
<feature type="domain" description="HTH araC/xylS-type" evidence="4">
    <location>
        <begin position="212"/>
        <end position="313"/>
    </location>
</feature>
<dbReference type="AlphaFoldDB" id="A0A4Q7ZE53"/>
<proteinExistence type="predicted"/>
<keyword evidence="2 5" id="KW-0238">DNA-binding</keyword>
<dbReference type="InterPro" id="IPR009057">
    <property type="entry name" value="Homeodomain-like_sf"/>
</dbReference>
<name>A0A4Q7ZE53_9ACTN</name>
<dbReference type="InterPro" id="IPR050204">
    <property type="entry name" value="AraC_XylS_family_regulators"/>
</dbReference>
<dbReference type="PROSITE" id="PS00041">
    <property type="entry name" value="HTH_ARAC_FAMILY_1"/>
    <property type="match status" value="1"/>
</dbReference>
<organism evidence="5 6">
    <name type="scientific">Krasilnikovia cinnamomea</name>
    <dbReference type="NCBI Taxonomy" id="349313"/>
    <lineage>
        <taxon>Bacteria</taxon>
        <taxon>Bacillati</taxon>
        <taxon>Actinomycetota</taxon>
        <taxon>Actinomycetes</taxon>
        <taxon>Micromonosporales</taxon>
        <taxon>Micromonosporaceae</taxon>
        <taxon>Krasilnikovia</taxon>
    </lineage>
</organism>
<dbReference type="PANTHER" id="PTHR46796:SF12">
    <property type="entry name" value="HTH-TYPE DNA-BINDING TRANSCRIPTIONAL ACTIVATOR EUTR"/>
    <property type="match status" value="1"/>
</dbReference>
<reference evidence="5 6" key="1">
    <citation type="submission" date="2019-02" db="EMBL/GenBank/DDBJ databases">
        <title>Sequencing the genomes of 1000 actinobacteria strains.</title>
        <authorList>
            <person name="Klenk H.-P."/>
        </authorList>
    </citation>
    <scope>NUCLEOTIDE SEQUENCE [LARGE SCALE GENOMIC DNA]</scope>
    <source>
        <strain evidence="5 6">DSM 45162</strain>
    </source>
</reference>
<dbReference type="GO" id="GO:0003700">
    <property type="term" value="F:DNA-binding transcription factor activity"/>
    <property type="evidence" value="ECO:0007669"/>
    <property type="project" value="InterPro"/>
</dbReference>
<dbReference type="GO" id="GO:0043565">
    <property type="term" value="F:sequence-specific DNA binding"/>
    <property type="evidence" value="ECO:0007669"/>
    <property type="project" value="InterPro"/>
</dbReference>
<dbReference type="PANTHER" id="PTHR46796">
    <property type="entry name" value="HTH-TYPE TRANSCRIPTIONAL ACTIVATOR RHAS-RELATED"/>
    <property type="match status" value="1"/>
</dbReference>
<keyword evidence="6" id="KW-1185">Reference proteome</keyword>
<comment type="caution">
    <text evidence="5">The sequence shown here is derived from an EMBL/GenBank/DDBJ whole genome shotgun (WGS) entry which is preliminary data.</text>
</comment>